<proteinExistence type="predicted"/>
<feature type="region of interest" description="Disordered" evidence="1">
    <location>
        <begin position="1"/>
        <end position="37"/>
    </location>
</feature>
<protein>
    <submittedName>
        <fullName evidence="2">Uncharacterized protein</fullName>
    </submittedName>
</protein>
<dbReference type="VEuPathDB" id="FungiDB:BO71DRAFT_72928"/>
<dbReference type="Proteomes" id="UP000247810">
    <property type="component" value="Unassembled WGS sequence"/>
</dbReference>
<reference evidence="2 3" key="1">
    <citation type="submission" date="2018-02" db="EMBL/GenBank/DDBJ databases">
        <title>The genomes of Aspergillus section Nigri reveals drivers in fungal speciation.</title>
        <authorList>
            <consortium name="DOE Joint Genome Institute"/>
            <person name="Vesth T.C."/>
            <person name="Nybo J."/>
            <person name="Theobald S."/>
            <person name="Brandl J."/>
            <person name="Frisvad J.C."/>
            <person name="Nielsen K.F."/>
            <person name="Lyhne E.K."/>
            <person name="Kogle M.E."/>
            <person name="Kuo A."/>
            <person name="Riley R."/>
            <person name="Clum A."/>
            <person name="Nolan M."/>
            <person name="Lipzen A."/>
            <person name="Salamov A."/>
            <person name="Henrissat B."/>
            <person name="Wiebenga A."/>
            <person name="De vries R.P."/>
            <person name="Grigoriev I.V."/>
            <person name="Mortensen U.H."/>
            <person name="Andersen M.R."/>
            <person name="Baker S.E."/>
        </authorList>
    </citation>
    <scope>NUCLEOTIDE SEQUENCE [LARGE SCALE GENOMIC DNA]</scope>
    <source>
        <strain evidence="2 3">CBS 707.79</strain>
    </source>
</reference>
<evidence type="ECO:0000256" key="1">
    <source>
        <dbReference type="SAM" id="MobiDB-lite"/>
    </source>
</evidence>
<dbReference type="EMBL" id="KZ825978">
    <property type="protein sequence ID" value="PYH90545.1"/>
    <property type="molecule type" value="Genomic_DNA"/>
</dbReference>
<feature type="compositionally biased region" description="Polar residues" evidence="1">
    <location>
        <begin position="107"/>
        <end position="118"/>
    </location>
</feature>
<name>A0A319CYZ6_9EURO</name>
<feature type="compositionally biased region" description="Basic and acidic residues" evidence="1">
    <location>
        <begin position="145"/>
        <end position="158"/>
    </location>
</feature>
<accession>A0A319CYZ6</accession>
<evidence type="ECO:0000313" key="2">
    <source>
        <dbReference type="EMBL" id="PYH90545.1"/>
    </source>
</evidence>
<gene>
    <name evidence="2" type="ORF">BO71DRAFT_72928</name>
</gene>
<sequence>MTHPHEEQMGVRLRDPRSMAVGPGPSSLECSRSHGASEPSQLLNLRAVYRTLPWARREDIRIRGTPGKVRRHGGPVVGYGNDETEIRGGIDLSEECSMELRRRTQTALTDGNLGSASAESVGFRAESVWPRPLNQRADSDSDSDSNSRVEFELLFHPE</sequence>
<keyword evidence="3" id="KW-1185">Reference proteome</keyword>
<organism evidence="2 3">
    <name type="scientific">Aspergillus ellipticus CBS 707.79</name>
    <dbReference type="NCBI Taxonomy" id="1448320"/>
    <lineage>
        <taxon>Eukaryota</taxon>
        <taxon>Fungi</taxon>
        <taxon>Dikarya</taxon>
        <taxon>Ascomycota</taxon>
        <taxon>Pezizomycotina</taxon>
        <taxon>Eurotiomycetes</taxon>
        <taxon>Eurotiomycetidae</taxon>
        <taxon>Eurotiales</taxon>
        <taxon>Aspergillaceae</taxon>
        <taxon>Aspergillus</taxon>
        <taxon>Aspergillus subgen. Circumdati</taxon>
    </lineage>
</organism>
<feature type="region of interest" description="Disordered" evidence="1">
    <location>
        <begin position="107"/>
        <end position="158"/>
    </location>
</feature>
<evidence type="ECO:0000313" key="3">
    <source>
        <dbReference type="Proteomes" id="UP000247810"/>
    </source>
</evidence>
<dbReference type="AlphaFoldDB" id="A0A319CYZ6"/>
<feature type="compositionally biased region" description="Basic and acidic residues" evidence="1">
    <location>
        <begin position="1"/>
        <end position="17"/>
    </location>
</feature>
<feature type="region of interest" description="Disordered" evidence="1">
    <location>
        <begin position="65"/>
        <end position="84"/>
    </location>
</feature>